<protein>
    <submittedName>
        <fullName evidence="14">Penicillin-binding transpeptidase domain-containing protein</fullName>
    </submittedName>
</protein>
<dbReference type="InterPro" id="IPR036138">
    <property type="entry name" value="PBP_dimer_sf"/>
</dbReference>
<dbReference type="Pfam" id="PF03717">
    <property type="entry name" value="PBP_dimer"/>
    <property type="match status" value="1"/>
</dbReference>
<evidence type="ECO:0000256" key="8">
    <source>
        <dbReference type="ARBA" id="ARBA00022989"/>
    </source>
</evidence>
<dbReference type="InterPro" id="IPR012338">
    <property type="entry name" value="Beta-lactam/transpept-like"/>
</dbReference>
<feature type="domain" description="Penicillin-binding protein dimerisation" evidence="13">
    <location>
        <begin position="49"/>
        <end position="211"/>
    </location>
</feature>
<evidence type="ECO:0000256" key="3">
    <source>
        <dbReference type="ARBA" id="ARBA00022475"/>
    </source>
</evidence>
<keyword evidence="9 11" id="KW-0472">Membrane</keyword>
<keyword evidence="10" id="KW-0961">Cell wall biogenesis/degradation</keyword>
<dbReference type="Gene3D" id="3.90.1310.10">
    <property type="entry name" value="Penicillin-binding protein 2a (Domain 2)"/>
    <property type="match status" value="1"/>
</dbReference>
<dbReference type="SUPFAM" id="SSF56601">
    <property type="entry name" value="beta-lactamase/transpeptidase-like"/>
    <property type="match status" value="1"/>
</dbReference>
<keyword evidence="15" id="KW-1185">Reference proteome</keyword>
<comment type="caution">
    <text evidence="14">The sequence shown here is derived from an EMBL/GenBank/DDBJ whole genome shotgun (WGS) entry which is preliminary data.</text>
</comment>
<evidence type="ECO:0000256" key="1">
    <source>
        <dbReference type="ARBA" id="ARBA00004167"/>
    </source>
</evidence>
<evidence type="ECO:0000313" key="14">
    <source>
        <dbReference type="EMBL" id="MCK8495310.1"/>
    </source>
</evidence>
<gene>
    <name evidence="14" type="ORF">M0L20_25825</name>
</gene>
<evidence type="ECO:0000256" key="7">
    <source>
        <dbReference type="ARBA" id="ARBA00022984"/>
    </source>
</evidence>
<reference evidence="14 15" key="1">
    <citation type="submission" date="2022-04" db="EMBL/GenBank/DDBJ databases">
        <title>Spirosoma sp. strain RP8 genome sequencing and assembly.</title>
        <authorList>
            <person name="Jung Y."/>
        </authorList>
    </citation>
    <scope>NUCLEOTIDE SEQUENCE [LARGE SCALE GENOMIC DNA]</scope>
    <source>
        <strain evidence="14 15">RP8</strain>
    </source>
</reference>
<dbReference type="Pfam" id="PF00905">
    <property type="entry name" value="Transpeptidase"/>
    <property type="match status" value="1"/>
</dbReference>
<name>A0ABT0HTL2_9BACT</name>
<keyword evidence="3" id="KW-1003">Cell membrane</keyword>
<keyword evidence="5 11" id="KW-0812">Transmembrane</keyword>
<evidence type="ECO:0000313" key="15">
    <source>
        <dbReference type="Proteomes" id="UP001202180"/>
    </source>
</evidence>
<accession>A0ABT0HTL2</accession>
<keyword evidence="4" id="KW-0121">Carboxypeptidase</keyword>
<dbReference type="InterPro" id="IPR050515">
    <property type="entry name" value="Beta-lactam/transpept"/>
</dbReference>
<sequence length="634" mass="70995">MEENRKWVVIGVFCLVALIYLARLFYIQVLDDTYSLGASKNSINRVIETPYRGQIYDRNHKLLVDNTPVYDLYVTPKRVIMADTTAFCTLMKLSKADFDSLMGLAKSYSMVKPSLFKRRLSKQEFARIQDALVDYRGFHAQINSVRIYPGHTLANTLGYVSEISRDKLDAQDYPYYRPGDYIGQSGLESYYEEHLRGRRGVKFMMQDVHGVNKGSWKGGAYDTLAVKGKNLLISIDSDLQRFADSLMINKVGAIVAIEPATGEILASVSAPTFDPNLLSASNFSNQYGSLLKNRYKPLINRPIMASYRPGSTFKLIQALVAQQEGTLTPHTVYGHAGSPMRCHCRGGNDLRGAIGNSCNPYFYQVFRRMLYNNHETNTFKASAVGLAKWHERVEQFGIGQQLGVDLPSERRGNLPDVPYYDRLYKGKNRWKFSYISSLSIGEGELLITPLKLANLAATIANRGWYITPHYLKGFETMGAQLPEQYRKHHATGVDHRYYLPVIDGMRRTVVSGSAKSANLAGLDICGKTGTSQNTKYGHQFDHSIFVGFAPMNAPTIAVAVFVENAGWGGDVAAPIAALVIERYNKGRTETKWLANRLRAARYLPPIGGLRASRKVAPLKKDTMTEQRRDLVVAP</sequence>
<dbReference type="Gene3D" id="3.40.710.10">
    <property type="entry name" value="DD-peptidase/beta-lactamase superfamily"/>
    <property type="match status" value="1"/>
</dbReference>
<dbReference type="InterPro" id="IPR005311">
    <property type="entry name" value="PBP_dimer"/>
</dbReference>
<evidence type="ECO:0000256" key="11">
    <source>
        <dbReference type="SAM" id="Phobius"/>
    </source>
</evidence>
<organism evidence="14 15">
    <name type="scientific">Spirosoma liriopis</name>
    <dbReference type="NCBI Taxonomy" id="2937440"/>
    <lineage>
        <taxon>Bacteria</taxon>
        <taxon>Pseudomonadati</taxon>
        <taxon>Bacteroidota</taxon>
        <taxon>Cytophagia</taxon>
        <taxon>Cytophagales</taxon>
        <taxon>Cytophagaceae</taxon>
        <taxon>Spirosoma</taxon>
    </lineage>
</organism>
<dbReference type="RefSeq" id="WP_248480055.1">
    <property type="nucleotide sequence ID" value="NZ_JALPRF010000007.1"/>
</dbReference>
<proteinExistence type="predicted"/>
<keyword evidence="8 11" id="KW-1133">Transmembrane helix</keyword>
<evidence type="ECO:0000256" key="10">
    <source>
        <dbReference type="ARBA" id="ARBA00023316"/>
    </source>
</evidence>
<dbReference type="Gene3D" id="3.30.1390.30">
    <property type="entry name" value="Penicillin-binding protein 2a, domain 3"/>
    <property type="match status" value="1"/>
</dbReference>
<dbReference type="InterPro" id="IPR001460">
    <property type="entry name" value="PCN-bd_Tpept"/>
</dbReference>
<evidence type="ECO:0000256" key="5">
    <source>
        <dbReference type="ARBA" id="ARBA00022692"/>
    </source>
</evidence>
<comment type="subcellular location">
    <subcellularLocation>
        <location evidence="2">Cell membrane</location>
    </subcellularLocation>
    <subcellularLocation>
        <location evidence="1">Membrane</location>
        <topology evidence="1">Single-pass membrane protein</topology>
    </subcellularLocation>
</comment>
<dbReference type="SUPFAM" id="SSF56519">
    <property type="entry name" value="Penicillin binding protein dimerisation domain"/>
    <property type="match status" value="1"/>
</dbReference>
<evidence type="ECO:0000259" key="13">
    <source>
        <dbReference type="Pfam" id="PF03717"/>
    </source>
</evidence>
<dbReference type="PANTHER" id="PTHR30627">
    <property type="entry name" value="PEPTIDOGLYCAN D,D-TRANSPEPTIDASE"/>
    <property type="match status" value="1"/>
</dbReference>
<feature type="transmembrane region" description="Helical" evidence="11">
    <location>
        <begin position="7"/>
        <end position="26"/>
    </location>
</feature>
<keyword evidence="6" id="KW-0133">Cell shape</keyword>
<keyword evidence="7" id="KW-0573">Peptidoglycan synthesis</keyword>
<feature type="domain" description="Penicillin-binding protein transpeptidase" evidence="12">
    <location>
        <begin position="252"/>
        <end position="579"/>
    </location>
</feature>
<evidence type="ECO:0000256" key="6">
    <source>
        <dbReference type="ARBA" id="ARBA00022960"/>
    </source>
</evidence>
<dbReference type="Proteomes" id="UP001202180">
    <property type="component" value="Unassembled WGS sequence"/>
</dbReference>
<keyword evidence="4" id="KW-0645">Protease</keyword>
<evidence type="ECO:0000259" key="12">
    <source>
        <dbReference type="Pfam" id="PF00905"/>
    </source>
</evidence>
<evidence type="ECO:0000256" key="9">
    <source>
        <dbReference type="ARBA" id="ARBA00023136"/>
    </source>
</evidence>
<evidence type="ECO:0000256" key="2">
    <source>
        <dbReference type="ARBA" id="ARBA00004236"/>
    </source>
</evidence>
<evidence type="ECO:0000256" key="4">
    <source>
        <dbReference type="ARBA" id="ARBA00022645"/>
    </source>
</evidence>
<dbReference type="PANTHER" id="PTHR30627:SF2">
    <property type="entry name" value="PEPTIDOGLYCAN D,D-TRANSPEPTIDASE MRDA"/>
    <property type="match status" value="1"/>
</dbReference>
<keyword evidence="4" id="KW-0378">Hydrolase</keyword>
<dbReference type="EMBL" id="JALPRF010000007">
    <property type="protein sequence ID" value="MCK8495310.1"/>
    <property type="molecule type" value="Genomic_DNA"/>
</dbReference>